<gene>
    <name evidence="2" type="ORF">HNP81_002997</name>
</gene>
<comment type="caution">
    <text evidence="2">The sequence shown here is derived from an EMBL/GenBank/DDBJ whole genome shotgun (WGS) entry which is preliminary data.</text>
</comment>
<sequence>MSKASWKYLFLSLLAINIIVLVTVIILINLPAKDEEIAKIDRKDQGVSFVINTNRDDLNTLISQYIEKEGLAGPVHYDVHLSDVVELYGTMPFFGRDIELKLTFVPEAQSNGDVVLKQESISVGQLNLPVSYVLTFINRQYKTPEWVTIQPDKEQIYVSLQNMELKSDVHVKAKEFDLKNDKISFVLTVPSLQP</sequence>
<dbReference type="Pfam" id="PF09911">
    <property type="entry name" value="DUF2140"/>
    <property type="match status" value="1"/>
</dbReference>
<proteinExistence type="predicted"/>
<feature type="transmembrane region" description="Helical" evidence="1">
    <location>
        <begin position="6"/>
        <end position="30"/>
    </location>
</feature>
<protein>
    <submittedName>
        <fullName evidence="2">Uncharacterized protein YpmS</fullName>
    </submittedName>
</protein>
<dbReference type="EMBL" id="JACJHX010000009">
    <property type="protein sequence ID" value="MBA9027706.1"/>
    <property type="molecule type" value="Genomic_DNA"/>
</dbReference>
<dbReference type="InterPro" id="IPR018672">
    <property type="entry name" value="DUF2140"/>
</dbReference>
<evidence type="ECO:0000313" key="2">
    <source>
        <dbReference type="EMBL" id="MBA9027706.1"/>
    </source>
</evidence>
<organism evidence="2 3">
    <name type="scientific">Peribacillus huizhouensis</name>
    <dbReference type="NCBI Taxonomy" id="1501239"/>
    <lineage>
        <taxon>Bacteria</taxon>
        <taxon>Bacillati</taxon>
        <taxon>Bacillota</taxon>
        <taxon>Bacilli</taxon>
        <taxon>Bacillales</taxon>
        <taxon>Bacillaceae</taxon>
        <taxon>Peribacillus</taxon>
    </lineage>
</organism>
<accession>A0ABR6CRS0</accession>
<reference evidence="2 3" key="1">
    <citation type="submission" date="2020-08" db="EMBL/GenBank/DDBJ databases">
        <title>Genomic Encyclopedia of Type Strains, Phase IV (KMG-IV): sequencing the most valuable type-strain genomes for metagenomic binning, comparative biology and taxonomic classification.</title>
        <authorList>
            <person name="Goeker M."/>
        </authorList>
    </citation>
    <scope>NUCLEOTIDE SEQUENCE [LARGE SCALE GENOMIC DNA]</scope>
    <source>
        <strain evidence="2 3">DSM 105481</strain>
    </source>
</reference>
<keyword evidence="1" id="KW-0812">Transmembrane</keyword>
<evidence type="ECO:0000313" key="3">
    <source>
        <dbReference type="Proteomes" id="UP000626697"/>
    </source>
</evidence>
<dbReference type="Proteomes" id="UP000626697">
    <property type="component" value="Unassembled WGS sequence"/>
</dbReference>
<evidence type="ECO:0000256" key="1">
    <source>
        <dbReference type="SAM" id="Phobius"/>
    </source>
</evidence>
<dbReference type="RefSeq" id="WP_028391461.1">
    <property type="nucleotide sequence ID" value="NZ_JACJHX010000009.1"/>
</dbReference>
<keyword evidence="1" id="KW-0472">Membrane</keyword>
<name>A0ABR6CRS0_9BACI</name>
<keyword evidence="1" id="KW-1133">Transmembrane helix</keyword>
<keyword evidence="3" id="KW-1185">Reference proteome</keyword>